<name>A0A2R7Z1P3_9ACTN</name>
<reference evidence="3 4" key="1">
    <citation type="submission" date="2018-03" db="EMBL/GenBank/DDBJ databases">
        <authorList>
            <person name="Keele B.F."/>
        </authorList>
    </citation>
    <scope>NUCLEOTIDE SEQUENCE [LARGE SCALE GENOMIC DNA]</scope>
    <source>
        <strain evidence="3 4">IB-3</strain>
    </source>
</reference>
<evidence type="ECO:0000313" key="3">
    <source>
        <dbReference type="EMBL" id="PUA82547.1"/>
    </source>
</evidence>
<proteinExistence type="predicted"/>
<keyword evidence="1" id="KW-0732">Signal</keyword>
<gene>
    <name evidence="3" type="ORF">C7S10_02070</name>
</gene>
<protein>
    <submittedName>
        <fullName evidence="3">DUF4232 domain-containing protein</fullName>
    </submittedName>
</protein>
<dbReference type="RefSeq" id="WP_108342734.1">
    <property type="nucleotide sequence ID" value="NZ_PYXZ01000001.1"/>
</dbReference>
<accession>A0A2R7Z1P3</accession>
<feature type="domain" description="DUF4232" evidence="2">
    <location>
        <begin position="37"/>
        <end position="159"/>
    </location>
</feature>
<dbReference type="Proteomes" id="UP000244867">
    <property type="component" value="Unassembled WGS sequence"/>
</dbReference>
<feature type="chain" id="PRO_5015358489" evidence="1">
    <location>
        <begin position="30"/>
        <end position="170"/>
    </location>
</feature>
<dbReference type="OrthoDB" id="3268346at2"/>
<dbReference type="AlphaFoldDB" id="A0A2R7Z1P3"/>
<sequence>MVTSMRAAVLALAGLVVAVAPTLAPVASATAGPTPSCSAADVGVDYRPRDAAMSHRYGVLRVENTSDRACSVHGYGGLSYVGGGDGTQVGAAADREPGRVPTVVLQPGERATSRVSETVAGVYPQRRCRPTHVDGFRVYLPGETRSLFVRHATTGCDNASVHLLSHRSLR</sequence>
<comment type="caution">
    <text evidence="3">The sequence shown here is derived from an EMBL/GenBank/DDBJ whole genome shotgun (WGS) entry which is preliminary data.</text>
</comment>
<feature type="signal peptide" evidence="1">
    <location>
        <begin position="1"/>
        <end position="29"/>
    </location>
</feature>
<keyword evidence="4" id="KW-1185">Reference proteome</keyword>
<dbReference type="Pfam" id="PF14016">
    <property type="entry name" value="DUF4232"/>
    <property type="match status" value="1"/>
</dbReference>
<evidence type="ECO:0000256" key="1">
    <source>
        <dbReference type="SAM" id="SignalP"/>
    </source>
</evidence>
<evidence type="ECO:0000259" key="2">
    <source>
        <dbReference type="Pfam" id="PF14016"/>
    </source>
</evidence>
<dbReference type="InterPro" id="IPR025326">
    <property type="entry name" value="DUF4232"/>
</dbReference>
<organism evidence="3 4">
    <name type="scientific">Nocardioides currus</name>
    <dbReference type="NCBI Taxonomy" id="2133958"/>
    <lineage>
        <taxon>Bacteria</taxon>
        <taxon>Bacillati</taxon>
        <taxon>Actinomycetota</taxon>
        <taxon>Actinomycetes</taxon>
        <taxon>Propionibacteriales</taxon>
        <taxon>Nocardioidaceae</taxon>
        <taxon>Nocardioides</taxon>
    </lineage>
</organism>
<evidence type="ECO:0000313" key="4">
    <source>
        <dbReference type="Proteomes" id="UP000244867"/>
    </source>
</evidence>
<dbReference type="EMBL" id="PYXZ01000001">
    <property type="protein sequence ID" value="PUA82547.1"/>
    <property type="molecule type" value="Genomic_DNA"/>
</dbReference>